<dbReference type="AlphaFoldDB" id="A0AAX3I954"/>
<sequence length="455" mass="50654">MAGFSKVLTGVSAGLVALVFTASATADDAYTAADLGGKLTPFGAIVAGNAAGTIPAYDGGLKVPAGLVPGDGNWPNPFAGEKPRLRITAANVDQYKDQLAAGQVQLLKQNPTTYYLEVYPTHRTATFPANFLAASQRNASRQDCRTENDGLSISEGCRGGLPFPLPKDGHEVMWNYILNYQGVNGWDWNHSAYVVNQGHPTLTNTNRSTGEKPFYQLDVPGRDPKIGQRIWSFIVAPARTAGQASGYWDYLDPVANARYAWSYSTGQRRVRKAPEFNYDTPNSAFGGVAFYDEIFLFSGKMDRFDWKLVGKQEMFIPYSNYTLKWGCDMQKKLMPKHINPDCERWELHRVWVVEATRKDGVRHAHKKRRYYIDEDTFGAAVYDAWDDSGALFRTGSQFNIEAYGIPNNPQQDSYALYDFTRDQYGMFGNGPTRYRAAPVSEREANPQTIAGGQTR</sequence>
<dbReference type="Proteomes" id="UP000306562">
    <property type="component" value="Chromosome"/>
</dbReference>
<dbReference type="EMBL" id="LR590482">
    <property type="protein sequence ID" value="VTR01921.1"/>
    <property type="molecule type" value="Genomic_DNA"/>
</dbReference>
<protein>
    <submittedName>
        <fullName evidence="2">Protein of uncharacterized function (DUF1329)</fullName>
    </submittedName>
</protein>
<proteinExistence type="predicted"/>
<accession>A0AAX3I954</accession>
<dbReference type="InterPro" id="IPR010752">
    <property type="entry name" value="DUF1329"/>
</dbReference>
<evidence type="ECO:0000256" key="1">
    <source>
        <dbReference type="SAM" id="SignalP"/>
    </source>
</evidence>
<organism evidence="2 3">
    <name type="scientific">Pseudomonas synxantha</name>
    <dbReference type="NCBI Taxonomy" id="47883"/>
    <lineage>
        <taxon>Bacteria</taxon>
        <taxon>Pseudomonadati</taxon>
        <taxon>Pseudomonadota</taxon>
        <taxon>Gammaproteobacteria</taxon>
        <taxon>Pseudomonadales</taxon>
        <taxon>Pseudomonadaceae</taxon>
        <taxon>Pseudomonas</taxon>
    </lineage>
</organism>
<dbReference type="Gene3D" id="2.50.20.10">
    <property type="entry name" value="Lipoprotein localisation LolA/LolB/LppX"/>
    <property type="match status" value="1"/>
</dbReference>
<dbReference type="Pfam" id="PF07044">
    <property type="entry name" value="DUF1329"/>
    <property type="match status" value="1"/>
</dbReference>
<dbReference type="RefSeq" id="WP_057023685.1">
    <property type="nucleotide sequence ID" value="NZ_CBCSGQ010000010.1"/>
</dbReference>
<evidence type="ECO:0000313" key="3">
    <source>
        <dbReference type="Proteomes" id="UP000306562"/>
    </source>
</evidence>
<feature type="signal peptide" evidence="1">
    <location>
        <begin position="1"/>
        <end position="26"/>
    </location>
</feature>
<reference evidence="2 3" key="1">
    <citation type="submission" date="2019-05" db="EMBL/GenBank/DDBJ databases">
        <authorList>
            <consortium name="Pathogen Informatics"/>
        </authorList>
    </citation>
    <scope>NUCLEOTIDE SEQUENCE [LARGE SCALE GENOMIC DNA]</scope>
    <source>
        <strain evidence="2 3">NCTC10696</strain>
    </source>
</reference>
<name>A0AAX3I954_9PSED</name>
<dbReference type="CDD" id="cd16329">
    <property type="entry name" value="LolA_like"/>
    <property type="match status" value="1"/>
</dbReference>
<evidence type="ECO:0000313" key="2">
    <source>
        <dbReference type="EMBL" id="VTR01921.1"/>
    </source>
</evidence>
<keyword evidence="1" id="KW-0732">Signal</keyword>
<gene>
    <name evidence="2" type="ORF">NCTC10696_03694</name>
</gene>
<feature type="chain" id="PRO_5043858730" evidence="1">
    <location>
        <begin position="27"/>
        <end position="455"/>
    </location>
</feature>